<feature type="region of interest" description="Disordered" evidence="6">
    <location>
        <begin position="411"/>
        <end position="533"/>
    </location>
</feature>
<dbReference type="PANTHER" id="PTHR24345">
    <property type="entry name" value="SERINE/THREONINE-PROTEIN KINASE PLK"/>
    <property type="match status" value="1"/>
</dbReference>
<dbReference type="AlphaFoldDB" id="A0A915DS94"/>
<keyword evidence="4" id="KW-0418">Kinase</keyword>
<dbReference type="PROSITE" id="PS00108">
    <property type="entry name" value="PROTEIN_KINASE_ST"/>
    <property type="match status" value="1"/>
</dbReference>
<evidence type="ECO:0000259" key="7">
    <source>
        <dbReference type="PROSITE" id="PS50011"/>
    </source>
</evidence>
<sequence length="551" mass="63515">MHEFYADEEEYQIGILFELAVCSLEKMKNQIKGHVWAVFIGKQIVNGLAKLHSMDILHRDIKWENILIFADGSVKLTDFGLSSVDGQGEEIGYCCATLSFMAPEIKDSSMPQTYAVDIFATFSVIFEINFLKRNRPIIKADKDKVDTDAMNKAEAKIFSEAINFYPERRPTAEKALNMISLVRNAFLRVFAALQFKFYVSTSGNHTNFPYVLKQENPYKLCEGNSSKQKVDRSFHEQIFGIYFTYCLYFLQPQQYVMPIRVSVMQMEILHTLISDVLMPEEHFEPLFCLFRLVNSNAFTITPFETEFNPLLHKRFDTSEIEATGSDDKEVESTEDFLLLNELQEDNMLKRINYIHQAYANLKGKCGLAGPESGLNLVSGNLCNYIQNLMQETRKNFEDQIKKNMEIRHDAYSIPYQQERHRRHRQGPDEKVEGQERTERTHSKPPTKSPNTKKVVQKKSPAKKHLSIIETEVRKELKAREKKASERRHSELVSSSSTTDQPSSSCPLAGVETENGTEMATKKMIKPDLTSEMDEDEQLIKERFLRIKAQLQ</sequence>
<dbReference type="InterPro" id="IPR019188">
    <property type="entry name" value="SNAPC1"/>
</dbReference>
<dbReference type="SMART" id="SM00220">
    <property type="entry name" value="S_TKc"/>
    <property type="match status" value="1"/>
</dbReference>
<dbReference type="Gene3D" id="1.10.510.10">
    <property type="entry name" value="Transferase(Phosphotransferase) domain 1"/>
    <property type="match status" value="1"/>
</dbReference>
<feature type="compositionally biased region" description="Basic and acidic residues" evidence="6">
    <location>
        <begin position="425"/>
        <end position="441"/>
    </location>
</feature>
<protein>
    <submittedName>
        <fullName evidence="9">Protein kinase domain-containing protein</fullName>
    </submittedName>
</protein>
<dbReference type="SUPFAM" id="SSF56112">
    <property type="entry name" value="Protein kinase-like (PK-like)"/>
    <property type="match status" value="1"/>
</dbReference>
<feature type="compositionally biased region" description="Low complexity" evidence="6">
    <location>
        <begin position="443"/>
        <end position="453"/>
    </location>
</feature>
<evidence type="ECO:0000256" key="5">
    <source>
        <dbReference type="ARBA" id="ARBA00022840"/>
    </source>
</evidence>
<name>A0A915DS94_9BILA</name>
<dbReference type="GO" id="GO:0005634">
    <property type="term" value="C:nucleus"/>
    <property type="evidence" value="ECO:0007669"/>
    <property type="project" value="TreeGrafter"/>
</dbReference>
<dbReference type="PROSITE" id="PS50011">
    <property type="entry name" value="PROTEIN_KINASE_DOM"/>
    <property type="match status" value="1"/>
</dbReference>
<dbReference type="CDD" id="cd00180">
    <property type="entry name" value="PKc"/>
    <property type="match status" value="1"/>
</dbReference>
<organism evidence="8 9">
    <name type="scientific">Ditylenchus dipsaci</name>
    <dbReference type="NCBI Taxonomy" id="166011"/>
    <lineage>
        <taxon>Eukaryota</taxon>
        <taxon>Metazoa</taxon>
        <taxon>Ecdysozoa</taxon>
        <taxon>Nematoda</taxon>
        <taxon>Chromadorea</taxon>
        <taxon>Rhabditida</taxon>
        <taxon>Tylenchina</taxon>
        <taxon>Tylenchomorpha</taxon>
        <taxon>Sphaerularioidea</taxon>
        <taxon>Anguinidae</taxon>
        <taxon>Anguininae</taxon>
        <taxon>Ditylenchus</taxon>
    </lineage>
</organism>
<accession>A0A915DS94</accession>
<dbReference type="InterPro" id="IPR008271">
    <property type="entry name" value="Ser/Thr_kinase_AS"/>
</dbReference>
<feature type="compositionally biased region" description="Basic residues" evidence="6">
    <location>
        <begin position="454"/>
        <end position="465"/>
    </location>
</feature>
<keyword evidence="1" id="KW-0723">Serine/threonine-protein kinase</keyword>
<reference evidence="9" key="1">
    <citation type="submission" date="2022-11" db="UniProtKB">
        <authorList>
            <consortium name="WormBaseParasite"/>
        </authorList>
    </citation>
    <scope>IDENTIFICATION</scope>
</reference>
<evidence type="ECO:0000256" key="4">
    <source>
        <dbReference type="ARBA" id="ARBA00022777"/>
    </source>
</evidence>
<evidence type="ECO:0000256" key="6">
    <source>
        <dbReference type="SAM" id="MobiDB-lite"/>
    </source>
</evidence>
<dbReference type="InterPro" id="IPR000719">
    <property type="entry name" value="Prot_kinase_dom"/>
</dbReference>
<dbReference type="Pfam" id="PF00069">
    <property type="entry name" value="Pkinase"/>
    <property type="match status" value="1"/>
</dbReference>
<evidence type="ECO:0000256" key="1">
    <source>
        <dbReference type="ARBA" id="ARBA00022527"/>
    </source>
</evidence>
<proteinExistence type="predicted"/>
<feature type="domain" description="Protein kinase" evidence="7">
    <location>
        <begin position="1"/>
        <end position="187"/>
    </location>
</feature>
<keyword evidence="3" id="KW-0547">Nucleotide-binding</keyword>
<keyword evidence="5" id="KW-0067">ATP-binding</keyword>
<dbReference type="GO" id="GO:0005524">
    <property type="term" value="F:ATP binding"/>
    <property type="evidence" value="ECO:0007669"/>
    <property type="project" value="UniProtKB-KW"/>
</dbReference>
<dbReference type="GO" id="GO:0004674">
    <property type="term" value="F:protein serine/threonine kinase activity"/>
    <property type="evidence" value="ECO:0007669"/>
    <property type="project" value="UniProtKB-KW"/>
</dbReference>
<feature type="compositionally biased region" description="Low complexity" evidence="6">
    <location>
        <begin position="493"/>
        <end position="504"/>
    </location>
</feature>
<dbReference type="InterPro" id="IPR011009">
    <property type="entry name" value="Kinase-like_dom_sf"/>
</dbReference>
<dbReference type="Proteomes" id="UP000887574">
    <property type="component" value="Unplaced"/>
</dbReference>
<evidence type="ECO:0000256" key="3">
    <source>
        <dbReference type="ARBA" id="ARBA00022741"/>
    </source>
</evidence>
<evidence type="ECO:0000256" key="2">
    <source>
        <dbReference type="ARBA" id="ARBA00022679"/>
    </source>
</evidence>
<evidence type="ECO:0000313" key="8">
    <source>
        <dbReference type="Proteomes" id="UP000887574"/>
    </source>
</evidence>
<feature type="compositionally biased region" description="Basic and acidic residues" evidence="6">
    <location>
        <begin position="470"/>
        <end position="490"/>
    </location>
</feature>
<dbReference type="Pfam" id="PF09808">
    <property type="entry name" value="SNAPC1"/>
    <property type="match status" value="1"/>
</dbReference>
<evidence type="ECO:0000313" key="9">
    <source>
        <dbReference type="WBParaSite" id="jg22390.1"/>
    </source>
</evidence>
<keyword evidence="8" id="KW-1185">Reference proteome</keyword>
<dbReference type="WBParaSite" id="jg22390.1">
    <property type="protein sequence ID" value="jg22390.1"/>
    <property type="gene ID" value="jg22390"/>
</dbReference>
<keyword evidence="2" id="KW-0808">Transferase</keyword>
<dbReference type="PANTHER" id="PTHR24345:SF0">
    <property type="entry name" value="CELL CYCLE SERINE_THREONINE-PROTEIN KINASE CDC5_MSD2"/>
    <property type="match status" value="1"/>
</dbReference>